<sequence>MQITTQSVLSVLGFLGFALADDLLPPNFPPPKDIGHVVTVPSTPPVTKPPHVSRPKHTRCYNYFLDKDDCVFSARKASERCGDDGKCGRDVPDNKPQVFKSHKKQSSFSALSVSVGSEGIKADLLKAQEEEESNEVPVGTNNHQLVRRYDSELDSFAIAGGTGICGKYTDDEPGVCLWANAQANGTASGGWISGGFTKTCGRKIYIQRKGSNETIYAPVVDGCAFDTNSPDPGCFRIGFTKHTFGELKPTAEEASRLIIKDLVWNFDNTYGKHPENAAP</sequence>
<organism evidence="2 3">
    <name type="scientific">Puccinia coronata f. sp. avenae</name>
    <dbReference type="NCBI Taxonomy" id="200324"/>
    <lineage>
        <taxon>Eukaryota</taxon>
        <taxon>Fungi</taxon>
        <taxon>Dikarya</taxon>
        <taxon>Basidiomycota</taxon>
        <taxon>Pucciniomycotina</taxon>
        <taxon>Pucciniomycetes</taxon>
        <taxon>Pucciniales</taxon>
        <taxon>Pucciniaceae</taxon>
        <taxon>Puccinia</taxon>
    </lineage>
</organism>
<name>A0A2N5UB47_9BASI</name>
<gene>
    <name evidence="2" type="ORF">PCANC_19072</name>
</gene>
<evidence type="ECO:0008006" key="4">
    <source>
        <dbReference type="Google" id="ProtNLM"/>
    </source>
</evidence>
<dbReference type="EMBL" id="PGCJ01000267">
    <property type="protein sequence ID" value="PLW34938.1"/>
    <property type="molecule type" value="Genomic_DNA"/>
</dbReference>
<comment type="caution">
    <text evidence="2">The sequence shown here is derived from an EMBL/GenBank/DDBJ whole genome shotgun (WGS) entry which is preliminary data.</text>
</comment>
<feature type="signal peptide" evidence="1">
    <location>
        <begin position="1"/>
        <end position="20"/>
    </location>
</feature>
<evidence type="ECO:0000313" key="2">
    <source>
        <dbReference type="EMBL" id="PLW34938.1"/>
    </source>
</evidence>
<dbReference type="OrthoDB" id="2496053at2759"/>
<dbReference type="Proteomes" id="UP000235388">
    <property type="component" value="Unassembled WGS sequence"/>
</dbReference>
<reference evidence="2 3" key="1">
    <citation type="submission" date="2017-11" db="EMBL/GenBank/DDBJ databases">
        <title>De novo assembly and phasing of dikaryotic genomes from two isolates of Puccinia coronata f. sp. avenae, the causal agent of oat crown rust.</title>
        <authorList>
            <person name="Miller M.E."/>
            <person name="Zhang Y."/>
            <person name="Omidvar V."/>
            <person name="Sperschneider J."/>
            <person name="Schwessinger B."/>
            <person name="Raley C."/>
            <person name="Palmer J.M."/>
            <person name="Garnica D."/>
            <person name="Upadhyaya N."/>
            <person name="Rathjen J."/>
            <person name="Taylor J.M."/>
            <person name="Park R.F."/>
            <person name="Dodds P.N."/>
            <person name="Hirsch C.D."/>
            <person name="Kianian S.F."/>
            <person name="Figueroa M."/>
        </authorList>
    </citation>
    <scope>NUCLEOTIDE SEQUENCE [LARGE SCALE GENOMIC DNA]</scope>
    <source>
        <strain evidence="2">12NC29</strain>
    </source>
</reference>
<evidence type="ECO:0000313" key="3">
    <source>
        <dbReference type="Proteomes" id="UP000235388"/>
    </source>
</evidence>
<keyword evidence="3" id="KW-1185">Reference proteome</keyword>
<protein>
    <recommendedName>
        <fullName evidence="4">Secreted protein</fullName>
    </recommendedName>
</protein>
<accession>A0A2N5UB47</accession>
<evidence type="ECO:0000256" key="1">
    <source>
        <dbReference type="SAM" id="SignalP"/>
    </source>
</evidence>
<feature type="chain" id="PRO_5014989090" description="Secreted protein" evidence="1">
    <location>
        <begin position="21"/>
        <end position="279"/>
    </location>
</feature>
<dbReference type="AlphaFoldDB" id="A0A2N5UB47"/>
<keyword evidence="1" id="KW-0732">Signal</keyword>
<proteinExistence type="predicted"/>